<dbReference type="AlphaFoldDB" id="A0A1V4ST29"/>
<evidence type="ECO:0000313" key="4">
    <source>
        <dbReference type="Proteomes" id="UP000191448"/>
    </source>
</evidence>
<name>A0A1V4ST29_9CLOT</name>
<organism evidence="3 4">
    <name type="scientific">Clostridium thermobutyricum DSM 4928</name>
    <dbReference type="NCBI Taxonomy" id="1121339"/>
    <lineage>
        <taxon>Bacteria</taxon>
        <taxon>Bacillati</taxon>
        <taxon>Bacillota</taxon>
        <taxon>Clostridia</taxon>
        <taxon>Eubacteriales</taxon>
        <taxon>Clostridiaceae</taxon>
        <taxon>Clostridium</taxon>
    </lineage>
</organism>
<accession>A0A1V4ST29</accession>
<dbReference type="InterPro" id="IPR002477">
    <property type="entry name" value="Peptidoglycan-bd-like"/>
</dbReference>
<comment type="caution">
    <text evidence="3">The sequence shown here is derived from an EMBL/GenBank/DDBJ whole genome shotgun (WGS) entry which is preliminary data.</text>
</comment>
<evidence type="ECO:0000256" key="1">
    <source>
        <dbReference type="SAM" id="MobiDB-lite"/>
    </source>
</evidence>
<dbReference type="Proteomes" id="UP000191448">
    <property type="component" value="Unassembled WGS sequence"/>
</dbReference>
<feature type="region of interest" description="Disordered" evidence="1">
    <location>
        <begin position="56"/>
        <end position="76"/>
    </location>
</feature>
<reference evidence="3 4" key="1">
    <citation type="submission" date="2016-02" db="EMBL/GenBank/DDBJ databases">
        <title>Genome sequence of Clostridium thermobutyricum DSM 4928.</title>
        <authorList>
            <person name="Poehlein A."/>
            <person name="Daniel R."/>
        </authorList>
    </citation>
    <scope>NUCLEOTIDE SEQUENCE [LARGE SCALE GENOMIC DNA]</scope>
    <source>
        <strain evidence="3 4">DSM 4928</strain>
    </source>
</reference>
<dbReference type="Gene3D" id="1.10.101.10">
    <property type="entry name" value="PGBD-like superfamily/PGBD"/>
    <property type="match status" value="1"/>
</dbReference>
<dbReference type="OrthoDB" id="2933491at2"/>
<dbReference type="EMBL" id="LTAY01000059">
    <property type="protein sequence ID" value="OPX47029.1"/>
    <property type="molecule type" value="Genomic_DNA"/>
</dbReference>
<dbReference type="InterPro" id="IPR036365">
    <property type="entry name" value="PGBD-like_sf"/>
</dbReference>
<proteinExistence type="predicted"/>
<evidence type="ECO:0000259" key="2">
    <source>
        <dbReference type="Pfam" id="PF01471"/>
    </source>
</evidence>
<sequence length="418" mass="47057">MAEKGRLRIQCFQYRNFIPIDGCKATITAVDQTGLQRKRSKRVTEVILQTDSSGLTETIELDAPPRANSESPSGENPYSLYNIRIEKEGFRDFVIDGCQVFADETAYQPAHLEEEEKISVRPEVITVQPNRLNGDFPNKIPEEETKPLPPPSSGVVLPNPVVPEFITVHEGAPASSGRNHTILYRDYIKNVASSEIYSTWPRSALEANIFCIISFTLNRIYTEWYRSRGYNFDITNSTAFDQAFSYGRNTYDNINVIVDEIFSTYIKRIGRKQPLFSQYCNGTTVTCPNWLSQWGSKYLGDQGRNAVDILKYYYGSNIELTTAPEVKGSPQSYPGFSLTIGSKGNPVRSTQEFLNRISINYPLIPKVAVDGIYGPKSAEQVKVFQSIFGLPQTGVVDYKTWYKISAIYTGVTKIAELN</sequence>
<dbReference type="InterPro" id="IPR036366">
    <property type="entry name" value="PGBDSf"/>
</dbReference>
<gene>
    <name evidence="3" type="ORF">CLTHE_22680</name>
</gene>
<feature type="domain" description="Peptidoglycan binding-like" evidence="2">
    <location>
        <begin position="344"/>
        <end position="403"/>
    </location>
</feature>
<evidence type="ECO:0000313" key="3">
    <source>
        <dbReference type="EMBL" id="OPX47029.1"/>
    </source>
</evidence>
<protein>
    <submittedName>
        <fullName evidence="3">Putative peptidoglycan binding domain protein</fullName>
    </submittedName>
</protein>
<dbReference type="RefSeq" id="WP_080023522.1">
    <property type="nucleotide sequence ID" value="NZ_LTAY01000059.1"/>
</dbReference>
<dbReference type="Pfam" id="PF01471">
    <property type="entry name" value="PG_binding_1"/>
    <property type="match status" value="1"/>
</dbReference>
<dbReference type="SUPFAM" id="SSF47090">
    <property type="entry name" value="PGBD-like"/>
    <property type="match status" value="1"/>
</dbReference>